<protein>
    <submittedName>
        <fullName evidence="1">YezD family protein</fullName>
    </submittedName>
</protein>
<dbReference type="EMBL" id="CP049869">
    <property type="protein sequence ID" value="QIK78138.1"/>
    <property type="molecule type" value="Genomic_DNA"/>
</dbReference>
<dbReference type="Pfam" id="PF10055">
    <property type="entry name" value="DUF2292"/>
    <property type="match status" value="1"/>
</dbReference>
<organism evidence="1 2">
    <name type="scientific">Sphingomonas piscis</name>
    <dbReference type="NCBI Taxonomy" id="2714943"/>
    <lineage>
        <taxon>Bacteria</taxon>
        <taxon>Pseudomonadati</taxon>
        <taxon>Pseudomonadota</taxon>
        <taxon>Alphaproteobacteria</taxon>
        <taxon>Sphingomonadales</taxon>
        <taxon>Sphingomonadaceae</taxon>
        <taxon>Sphingomonas</taxon>
    </lineage>
</organism>
<sequence>MIGHEEQARSGPGSREPDIVEELRHHLERIRYGSIAITIHNGRVVQFDVTEKTRLA</sequence>
<name>A0A6G7YN21_9SPHN</name>
<dbReference type="RefSeq" id="WP_166410531.1">
    <property type="nucleotide sequence ID" value="NZ_CP049869.1"/>
</dbReference>
<evidence type="ECO:0000313" key="2">
    <source>
        <dbReference type="Proteomes" id="UP000503222"/>
    </source>
</evidence>
<accession>A0A6G7YN21</accession>
<proteinExistence type="predicted"/>
<dbReference type="Proteomes" id="UP000503222">
    <property type="component" value="Chromosome"/>
</dbReference>
<evidence type="ECO:0000313" key="1">
    <source>
        <dbReference type="EMBL" id="QIK78138.1"/>
    </source>
</evidence>
<dbReference type="KEGG" id="spii:G7077_03630"/>
<gene>
    <name evidence="1" type="ORF">G7077_03630</name>
</gene>
<dbReference type="AlphaFoldDB" id="A0A6G7YN21"/>
<keyword evidence="2" id="KW-1185">Reference proteome</keyword>
<dbReference type="InterPro" id="IPR018743">
    <property type="entry name" value="DUF2292"/>
</dbReference>
<reference evidence="1 2" key="1">
    <citation type="submission" date="2020-03" db="EMBL/GenBank/DDBJ databases">
        <title>Sphingomonas sp. nov., isolated from fish.</title>
        <authorList>
            <person name="Hyun D.-W."/>
            <person name="Bae J.-W."/>
        </authorList>
    </citation>
    <scope>NUCLEOTIDE SEQUENCE [LARGE SCALE GENOMIC DNA]</scope>
    <source>
        <strain evidence="1 2">HDW15B</strain>
    </source>
</reference>